<dbReference type="InterPro" id="IPR029055">
    <property type="entry name" value="Ntn_hydrolases_N"/>
</dbReference>
<dbReference type="InterPro" id="IPR029132">
    <property type="entry name" value="CBAH/NAAA_C"/>
</dbReference>
<evidence type="ECO:0000256" key="2">
    <source>
        <dbReference type="ARBA" id="ARBA00022801"/>
    </source>
</evidence>
<comment type="similarity">
    <text evidence="1">Belongs to the peptidase C59 family.</text>
</comment>
<dbReference type="OrthoDB" id="9794717at2"/>
<dbReference type="Pfam" id="PF02275">
    <property type="entry name" value="CBAH"/>
    <property type="match status" value="1"/>
</dbReference>
<keyword evidence="6" id="KW-1185">Reference proteome</keyword>
<evidence type="ECO:0000313" key="5">
    <source>
        <dbReference type="EMBL" id="STX50368.1"/>
    </source>
</evidence>
<dbReference type="EMBL" id="UGOD01000001">
    <property type="protein sequence ID" value="STX50368.1"/>
    <property type="molecule type" value="Genomic_DNA"/>
</dbReference>
<dbReference type="GO" id="GO:0016787">
    <property type="term" value="F:hydrolase activity"/>
    <property type="evidence" value="ECO:0007669"/>
    <property type="project" value="UniProtKB-KW"/>
</dbReference>
<feature type="signal peptide" evidence="3">
    <location>
        <begin position="1"/>
        <end position="23"/>
    </location>
</feature>
<keyword evidence="3" id="KW-0732">Signal</keyword>
<protein>
    <submittedName>
        <fullName evidence="5">Penicillin V acylase and related amidases</fullName>
    </submittedName>
</protein>
<dbReference type="Proteomes" id="UP000254794">
    <property type="component" value="Unassembled WGS sequence"/>
</dbReference>
<name>A0A378JI70_9GAMM</name>
<proteinExistence type="inferred from homology"/>
<feature type="domain" description="Choloylglycine hydrolase/NAAA C-terminal" evidence="4">
    <location>
        <begin position="24"/>
        <end position="146"/>
    </location>
</feature>
<dbReference type="InterPro" id="IPR052193">
    <property type="entry name" value="Peptidase_C59"/>
</dbReference>
<sequence>MKGLTTYPFIFVFSLLFSNLLNACTNIQIKALDQSLIVGRTLEFGPDLQSRIMNSPPHKQFKTSREDGTPTMSWTAQYGYLFADFFLTGQALDGMNEKGLSFGYLYLPGYTKYPTVEANYNNKAIPYTFLGDWILGNFSSIDEVRAGHANNLCFCNTN</sequence>
<accession>A0A378JI70</accession>
<keyword evidence="2" id="KW-0378">Hydrolase</keyword>
<dbReference type="SUPFAM" id="SSF56235">
    <property type="entry name" value="N-terminal nucleophile aminohydrolases (Ntn hydrolases)"/>
    <property type="match status" value="1"/>
</dbReference>
<gene>
    <name evidence="5" type="primary">yxeI_2</name>
    <name evidence="5" type="ORF">NCTC13316_00449</name>
</gene>
<organism evidence="5 6">
    <name type="scientific">Legionella busanensis</name>
    <dbReference type="NCBI Taxonomy" id="190655"/>
    <lineage>
        <taxon>Bacteria</taxon>
        <taxon>Pseudomonadati</taxon>
        <taxon>Pseudomonadota</taxon>
        <taxon>Gammaproteobacteria</taxon>
        <taxon>Legionellales</taxon>
        <taxon>Legionellaceae</taxon>
        <taxon>Legionella</taxon>
    </lineage>
</organism>
<reference evidence="5 6" key="1">
    <citation type="submission" date="2018-06" db="EMBL/GenBank/DDBJ databases">
        <authorList>
            <consortium name="Pathogen Informatics"/>
            <person name="Doyle S."/>
        </authorList>
    </citation>
    <scope>NUCLEOTIDE SEQUENCE [LARGE SCALE GENOMIC DNA]</scope>
    <source>
        <strain evidence="5 6">NCTC13316</strain>
    </source>
</reference>
<dbReference type="PANTHER" id="PTHR35527">
    <property type="entry name" value="CHOLOYLGLYCINE HYDROLASE"/>
    <property type="match status" value="1"/>
</dbReference>
<dbReference type="RefSeq" id="WP_115330092.1">
    <property type="nucleotide sequence ID" value="NZ_CAAAHP010000004.1"/>
</dbReference>
<evidence type="ECO:0000313" key="6">
    <source>
        <dbReference type="Proteomes" id="UP000254794"/>
    </source>
</evidence>
<evidence type="ECO:0000256" key="1">
    <source>
        <dbReference type="ARBA" id="ARBA00006625"/>
    </source>
</evidence>
<evidence type="ECO:0000259" key="4">
    <source>
        <dbReference type="Pfam" id="PF02275"/>
    </source>
</evidence>
<dbReference type="Gene3D" id="3.60.60.10">
    <property type="entry name" value="Penicillin V Acylase, Chain A"/>
    <property type="match status" value="1"/>
</dbReference>
<evidence type="ECO:0000256" key="3">
    <source>
        <dbReference type="SAM" id="SignalP"/>
    </source>
</evidence>
<dbReference type="PANTHER" id="PTHR35527:SF2">
    <property type="entry name" value="HYDROLASE"/>
    <property type="match status" value="1"/>
</dbReference>
<feature type="chain" id="PRO_5016929783" evidence="3">
    <location>
        <begin position="24"/>
        <end position="158"/>
    </location>
</feature>
<dbReference type="AlphaFoldDB" id="A0A378JI70"/>